<dbReference type="OrthoDB" id="2405700at2759"/>
<dbReference type="InterPro" id="IPR038910">
    <property type="entry name" value="Hua1-like"/>
</dbReference>
<dbReference type="PANTHER" id="PTHR28031:SF1">
    <property type="entry name" value="PROLINE-RICH PROTEIN HUA1"/>
    <property type="match status" value="1"/>
</dbReference>
<dbReference type="Proteomes" id="UP000094112">
    <property type="component" value="Unassembled WGS sequence"/>
</dbReference>
<dbReference type="RefSeq" id="XP_019037936.1">
    <property type="nucleotide sequence ID" value="XM_019183512.1"/>
</dbReference>
<sequence length="205" mass="22400">MGKIEELPPSYDEAISQAPTGQLPQYNNSQQHPPPPPPPPNRPSSYSSSSHQIPQQQQPQVRPTNSVPWQYPRGYWCSKCHNTGKKLKNGKSCNKCWKRFAPRNGATTVNTNVGTQYSYSSNSSNFGGFGLPFSSGSTNVGFTHGPQSYSYQTTTVNNMPPRFVKPGDPAIGGIMCGNCRGSGLVRFFLDEDLCPVCHGVGRVFV</sequence>
<dbReference type="AlphaFoldDB" id="A0A1E3NZW0"/>
<feature type="region of interest" description="Disordered" evidence="1">
    <location>
        <begin position="1"/>
        <end position="67"/>
    </location>
</feature>
<keyword evidence="3" id="KW-1185">Reference proteome</keyword>
<dbReference type="EMBL" id="KV454211">
    <property type="protein sequence ID" value="ODQ58729.1"/>
    <property type="molecule type" value="Genomic_DNA"/>
</dbReference>
<organism evidence="2 3">
    <name type="scientific">Wickerhamomyces anomalus (strain ATCC 58044 / CBS 1984 / NCYC 433 / NRRL Y-366-8)</name>
    <name type="common">Yeast</name>
    <name type="synonym">Hansenula anomala</name>
    <dbReference type="NCBI Taxonomy" id="683960"/>
    <lineage>
        <taxon>Eukaryota</taxon>
        <taxon>Fungi</taxon>
        <taxon>Dikarya</taxon>
        <taxon>Ascomycota</taxon>
        <taxon>Saccharomycotina</taxon>
        <taxon>Saccharomycetes</taxon>
        <taxon>Phaffomycetales</taxon>
        <taxon>Wickerhamomycetaceae</taxon>
        <taxon>Wickerhamomyces</taxon>
    </lineage>
</organism>
<dbReference type="GO" id="GO:0005737">
    <property type="term" value="C:cytoplasm"/>
    <property type="evidence" value="ECO:0007669"/>
    <property type="project" value="EnsemblFungi"/>
</dbReference>
<proteinExistence type="predicted"/>
<feature type="compositionally biased region" description="Pro residues" evidence="1">
    <location>
        <begin position="32"/>
        <end position="42"/>
    </location>
</feature>
<accession>A0A1E3NZW0</accession>
<feature type="compositionally biased region" description="Low complexity" evidence="1">
    <location>
        <begin position="43"/>
        <end position="60"/>
    </location>
</feature>
<protein>
    <submittedName>
        <fullName evidence="2">Uncharacterized protein</fullName>
    </submittedName>
</protein>
<name>A0A1E3NZW0_WICAA</name>
<gene>
    <name evidence="2" type="ORF">WICANDRAFT_63236</name>
</gene>
<evidence type="ECO:0000313" key="2">
    <source>
        <dbReference type="EMBL" id="ODQ58729.1"/>
    </source>
</evidence>
<evidence type="ECO:0000256" key="1">
    <source>
        <dbReference type="SAM" id="MobiDB-lite"/>
    </source>
</evidence>
<dbReference type="STRING" id="683960.A0A1E3NZW0"/>
<dbReference type="PANTHER" id="PTHR28031">
    <property type="entry name" value="PROLINE-RICH PROTEIN HUA1"/>
    <property type="match status" value="1"/>
</dbReference>
<dbReference type="GeneID" id="30200758"/>
<evidence type="ECO:0000313" key="3">
    <source>
        <dbReference type="Proteomes" id="UP000094112"/>
    </source>
</evidence>
<reference evidence="2 3" key="1">
    <citation type="journal article" date="2016" name="Proc. Natl. Acad. Sci. U.S.A.">
        <title>Comparative genomics of biotechnologically important yeasts.</title>
        <authorList>
            <person name="Riley R."/>
            <person name="Haridas S."/>
            <person name="Wolfe K.H."/>
            <person name="Lopes M.R."/>
            <person name="Hittinger C.T."/>
            <person name="Goeker M."/>
            <person name="Salamov A.A."/>
            <person name="Wisecaver J.H."/>
            <person name="Long T.M."/>
            <person name="Calvey C.H."/>
            <person name="Aerts A.L."/>
            <person name="Barry K.W."/>
            <person name="Choi C."/>
            <person name="Clum A."/>
            <person name="Coughlan A.Y."/>
            <person name="Deshpande S."/>
            <person name="Douglass A.P."/>
            <person name="Hanson S.J."/>
            <person name="Klenk H.-P."/>
            <person name="LaButti K.M."/>
            <person name="Lapidus A."/>
            <person name="Lindquist E.A."/>
            <person name="Lipzen A.M."/>
            <person name="Meier-Kolthoff J.P."/>
            <person name="Ohm R.A."/>
            <person name="Otillar R.P."/>
            <person name="Pangilinan J.L."/>
            <person name="Peng Y."/>
            <person name="Rokas A."/>
            <person name="Rosa C.A."/>
            <person name="Scheuner C."/>
            <person name="Sibirny A.A."/>
            <person name="Slot J.C."/>
            <person name="Stielow J.B."/>
            <person name="Sun H."/>
            <person name="Kurtzman C.P."/>
            <person name="Blackwell M."/>
            <person name="Grigoriev I.V."/>
            <person name="Jeffries T.W."/>
        </authorList>
    </citation>
    <scope>NUCLEOTIDE SEQUENCE [LARGE SCALE GENOMIC DNA]</scope>
    <source>
        <strain evidence="3">ATCC 58044 / CBS 1984 / NCYC 433 / NRRL Y-366-8</strain>
    </source>
</reference>